<keyword evidence="3 5" id="KW-1133">Transmembrane helix</keyword>
<dbReference type="Pfam" id="PF01988">
    <property type="entry name" value="VIT1"/>
    <property type="match status" value="1"/>
</dbReference>
<comment type="caution">
    <text evidence="6">The sequence shown here is derived from an EMBL/GenBank/DDBJ whole genome shotgun (WGS) entry which is preliminary data.</text>
</comment>
<proteinExistence type="predicted"/>
<evidence type="ECO:0000256" key="2">
    <source>
        <dbReference type="ARBA" id="ARBA00022692"/>
    </source>
</evidence>
<evidence type="ECO:0000313" key="6">
    <source>
        <dbReference type="EMBL" id="GAA3592519.1"/>
    </source>
</evidence>
<dbReference type="InterPro" id="IPR008217">
    <property type="entry name" value="Ccc1_fam"/>
</dbReference>
<protein>
    <submittedName>
        <fullName evidence="6">Uncharacterized protein</fullName>
    </submittedName>
</protein>
<evidence type="ECO:0000256" key="4">
    <source>
        <dbReference type="ARBA" id="ARBA00023136"/>
    </source>
</evidence>
<reference evidence="7" key="1">
    <citation type="journal article" date="2019" name="Int. J. Syst. Evol. Microbiol.">
        <title>The Global Catalogue of Microorganisms (GCM) 10K type strain sequencing project: providing services to taxonomists for standard genome sequencing and annotation.</title>
        <authorList>
            <consortium name="The Broad Institute Genomics Platform"/>
            <consortium name="The Broad Institute Genome Sequencing Center for Infectious Disease"/>
            <person name="Wu L."/>
            <person name="Ma J."/>
        </authorList>
    </citation>
    <scope>NUCLEOTIDE SEQUENCE [LARGE SCALE GENOMIC DNA]</scope>
    <source>
        <strain evidence="7">JCM 16928</strain>
    </source>
</reference>
<dbReference type="Proteomes" id="UP001501222">
    <property type="component" value="Unassembled WGS sequence"/>
</dbReference>
<keyword evidence="4 5" id="KW-0472">Membrane</keyword>
<evidence type="ECO:0000313" key="7">
    <source>
        <dbReference type="Proteomes" id="UP001501222"/>
    </source>
</evidence>
<name>A0ABP6YVU0_9ACTN</name>
<evidence type="ECO:0000256" key="5">
    <source>
        <dbReference type="SAM" id="Phobius"/>
    </source>
</evidence>
<sequence length="74" mass="7522">MTGTDDVAILLPPEGWRVPITFLAVLLALAGTGLLSARLGQSRMLPAVVRLVGGGALAMAVTYGIGQLLGTTAF</sequence>
<dbReference type="EMBL" id="BAABAA010000016">
    <property type="protein sequence ID" value="GAA3592519.1"/>
    <property type="molecule type" value="Genomic_DNA"/>
</dbReference>
<gene>
    <name evidence="6" type="ORF">GCM10022235_74700</name>
</gene>
<accession>A0ABP6YVU0</accession>
<dbReference type="RefSeq" id="WP_344848912.1">
    <property type="nucleotide sequence ID" value="NZ_BAABAA010000016.1"/>
</dbReference>
<comment type="subcellular location">
    <subcellularLocation>
        <location evidence="1">Endomembrane system</location>
        <topology evidence="1">Multi-pass membrane protein</topology>
    </subcellularLocation>
</comment>
<keyword evidence="2 5" id="KW-0812">Transmembrane</keyword>
<feature type="transmembrane region" description="Helical" evidence="5">
    <location>
        <begin position="16"/>
        <end position="35"/>
    </location>
</feature>
<keyword evidence="7" id="KW-1185">Reference proteome</keyword>
<organism evidence="6 7">
    <name type="scientific">Kribbella ginsengisoli</name>
    <dbReference type="NCBI Taxonomy" id="363865"/>
    <lineage>
        <taxon>Bacteria</taxon>
        <taxon>Bacillati</taxon>
        <taxon>Actinomycetota</taxon>
        <taxon>Actinomycetes</taxon>
        <taxon>Propionibacteriales</taxon>
        <taxon>Kribbellaceae</taxon>
        <taxon>Kribbella</taxon>
    </lineage>
</organism>
<evidence type="ECO:0000256" key="1">
    <source>
        <dbReference type="ARBA" id="ARBA00004127"/>
    </source>
</evidence>
<feature type="transmembrane region" description="Helical" evidence="5">
    <location>
        <begin position="47"/>
        <end position="66"/>
    </location>
</feature>
<evidence type="ECO:0000256" key="3">
    <source>
        <dbReference type="ARBA" id="ARBA00022989"/>
    </source>
</evidence>